<comment type="caution">
    <text evidence="1">The sequence shown here is derived from an EMBL/GenBank/DDBJ whole genome shotgun (WGS) entry which is preliminary data.</text>
</comment>
<evidence type="ECO:0000313" key="2">
    <source>
        <dbReference type="Proteomes" id="UP000623467"/>
    </source>
</evidence>
<dbReference type="EMBL" id="JACAZH010000021">
    <property type="protein sequence ID" value="KAF7344490.1"/>
    <property type="molecule type" value="Genomic_DNA"/>
</dbReference>
<proteinExistence type="predicted"/>
<keyword evidence="2" id="KW-1185">Reference proteome</keyword>
<sequence length="319" mass="35695">MSHSTLPPELIDTIICEIHDLESLKTCSLVVSSWRSPSQRILFDTLTVTVENCAALFNLLTESPHIANYTTNLIIKTMYVAMPTRVVESTPQILAKLQNVRRCTLVGLQSPFRRRTPPVPLSSRIAFPSVLLDFVVRQQLRELSLICVHIPTSVLRYLLTTVPKLSFQESVVLQDIEAVDIGQYAVYPQNIGCFTALRHLSMRSTGNEWSGKLIEAASRTLELIHLDCVEHLPLNLPHISVLLTDLPLATMLDAALAAYSTPSCINWFMPTPDGGTLFRKLADSVRRGMPEAHRTGRLVLEAHVPSPRFHISYPSSHWV</sequence>
<dbReference type="Proteomes" id="UP000623467">
    <property type="component" value="Unassembled WGS sequence"/>
</dbReference>
<evidence type="ECO:0000313" key="1">
    <source>
        <dbReference type="EMBL" id="KAF7344490.1"/>
    </source>
</evidence>
<evidence type="ECO:0008006" key="3">
    <source>
        <dbReference type="Google" id="ProtNLM"/>
    </source>
</evidence>
<protein>
    <recommendedName>
        <fullName evidence="3">F-box domain-containing protein</fullName>
    </recommendedName>
</protein>
<reference evidence="1" key="1">
    <citation type="submission" date="2020-05" db="EMBL/GenBank/DDBJ databases">
        <title>Mycena genomes resolve the evolution of fungal bioluminescence.</title>
        <authorList>
            <person name="Tsai I.J."/>
        </authorList>
    </citation>
    <scope>NUCLEOTIDE SEQUENCE</scope>
    <source>
        <strain evidence="1">160909Yilan</strain>
    </source>
</reference>
<organism evidence="1 2">
    <name type="scientific">Mycena sanguinolenta</name>
    <dbReference type="NCBI Taxonomy" id="230812"/>
    <lineage>
        <taxon>Eukaryota</taxon>
        <taxon>Fungi</taxon>
        <taxon>Dikarya</taxon>
        <taxon>Basidiomycota</taxon>
        <taxon>Agaricomycotina</taxon>
        <taxon>Agaricomycetes</taxon>
        <taxon>Agaricomycetidae</taxon>
        <taxon>Agaricales</taxon>
        <taxon>Marasmiineae</taxon>
        <taxon>Mycenaceae</taxon>
        <taxon>Mycena</taxon>
    </lineage>
</organism>
<dbReference type="OrthoDB" id="2745898at2759"/>
<dbReference type="AlphaFoldDB" id="A0A8H6XML5"/>
<gene>
    <name evidence="1" type="ORF">MSAN_01930800</name>
</gene>
<accession>A0A8H6XML5</accession>
<name>A0A8H6XML5_9AGAR</name>